<dbReference type="SMART" id="SM01152">
    <property type="entry name" value="DUF167"/>
    <property type="match status" value="1"/>
</dbReference>
<name>A0A437GZ00_9SPHN</name>
<dbReference type="InterPro" id="IPR003746">
    <property type="entry name" value="DUF167"/>
</dbReference>
<dbReference type="Pfam" id="PF02594">
    <property type="entry name" value="DUF167"/>
    <property type="match status" value="1"/>
</dbReference>
<evidence type="ECO:0000313" key="4">
    <source>
        <dbReference type="Proteomes" id="UP000283003"/>
    </source>
</evidence>
<organism evidence="3 4">
    <name type="scientific">Croceicoccus ponticola</name>
    <dbReference type="NCBI Taxonomy" id="2217664"/>
    <lineage>
        <taxon>Bacteria</taxon>
        <taxon>Pseudomonadati</taxon>
        <taxon>Pseudomonadota</taxon>
        <taxon>Alphaproteobacteria</taxon>
        <taxon>Sphingomonadales</taxon>
        <taxon>Erythrobacteraceae</taxon>
        <taxon>Croceicoccus</taxon>
    </lineage>
</organism>
<evidence type="ECO:0000256" key="2">
    <source>
        <dbReference type="HAMAP-Rule" id="MF_00634"/>
    </source>
</evidence>
<dbReference type="Proteomes" id="UP000283003">
    <property type="component" value="Unassembled WGS sequence"/>
</dbReference>
<accession>A0A437GZ00</accession>
<dbReference type="PANTHER" id="PTHR13420">
    <property type="entry name" value="UPF0235 PROTEIN C15ORF40"/>
    <property type="match status" value="1"/>
</dbReference>
<dbReference type="GO" id="GO:0005737">
    <property type="term" value="C:cytoplasm"/>
    <property type="evidence" value="ECO:0007669"/>
    <property type="project" value="TreeGrafter"/>
</dbReference>
<dbReference type="HAMAP" id="MF_00634">
    <property type="entry name" value="UPF0235"/>
    <property type="match status" value="1"/>
</dbReference>
<proteinExistence type="inferred from homology"/>
<dbReference type="NCBIfam" id="TIGR00251">
    <property type="entry name" value="DUF167 family protein"/>
    <property type="match status" value="1"/>
</dbReference>
<evidence type="ECO:0000313" key="3">
    <source>
        <dbReference type="EMBL" id="RVQ67730.1"/>
    </source>
</evidence>
<dbReference type="InterPro" id="IPR036591">
    <property type="entry name" value="YggU-like_sf"/>
</dbReference>
<dbReference type="OrthoDB" id="3176309at2"/>
<evidence type="ECO:0000256" key="1">
    <source>
        <dbReference type="ARBA" id="ARBA00010364"/>
    </source>
</evidence>
<gene>
    <name evidence="3" type="ORF">EKN06_07310</name>
</gene>
<comment type="similarity">
    <text evidence="1 2">Belongs to the UPF0235 family.</text>
</comment>
<sequence length="93" mass="9720">MGKPKANLPSADSLRALIDERGLLALRVTPNAATDALAIENGQLRARVTAVPEDGRANKAVIALLGKAMGIAPARIELVRGATARDKVLRIEG</sequence>
<dbReference type="SUPFAM" id="SSF69786">
    <property type="entry name" value="YggU-like"/>
    <property type="match status" value="1"/>
</dbReference>
<reference evidence="3 4" key="1">
    <citation type="submission" date="2018-12" db="EMBL/GenBank/DDBJ databases">
        <title>Croceicoccus ponticola sp. nov., a lipolytic bacterium isolated from seawater.</title>
        <authorList>
            <person name="Yoon J.-H."/>
        </authorList>
    </citation>
    <scope>NUCLEOTIDE SEQUENCE [LARGE SCALE GENOMIC DNA]</scope>
    <source>
        <strain evidence="3 4">GM-16</strain>
    </source>
</reference>
<dbReference type="Gene3D" id="3.30.1200.10">
    <property type="entry name" value="YggU-like"/>
    <property type="match status" value="1"/>
</dbReference>
<comment type="caution">
    <text evidence="3">The sequence shown here is derived from an EMBL/GenBank/DDBJ whole genome shotgun (WGS) entry which is preliminary data.</text>
</comment>
<protein>
    <recommendedName>
        <fullName evidence="2">UPF0235 protein EKN06_07310</fullName>
    </recommendedName>
</protein>
<dbReference type="PANTHER" id="PTHR13420:SF7">
    <property type="entry name" value="UPF0235 PROTEIN C15ORF40"/>
    <property type="match status" value="1"/>
</dbReference>
<keyword evidence="4" id="KW-1185">Reference proteome</keyword>
<dbReference type="EMBL" id="RXOL01000002">
    <property type="protein sequence ID" value="RVQ67730.1"/>
    <property type="molecule type" value="Genomic_DNA"/>
</dbReference>
<dbReference type="RefSeq" id="WP_127612239.1">
    <property type="nucleotide sequence ID" value="NZ_RXOL01000002.1"/>
</dbReference>
<dbReference type="AlphaFoldDB" id="A0A437GZ00"/>